<protein>
    <recommendedName>
        <fullName evidence="1">Sialidase domain-containing protein</fullName>
    </recommendedName>
</protein>
<proteinExistence type="predicted"/>
<organism evidence="2">
    <name type="scientific">hydrothermal vent metagenome</name>
    <dbReference type="NCBI Taxonomy" id="652676"/>
    <lineage>
        <taxon>unclassified sequences</taxon>
        <taxon>metagenomes</taxon>
        <taxon>ecological metagenomes</taxon>
    </lineage>
</organism>
<gene>
    <name evidence="2" type="ORF">MNBD_BACTEROID06-1824</name>
</gene>
<dbReference type="CDD" id="cd15482">
    <property type="entry name" value="Sialidase_non-viral"/>
    <property type="match status" value="1"/>
</dbReference>
<dbReference type="AlphaFoldDB" id="A0A3B0ULK2"/>
<dbReference type="EMBL" id="UOES01000520">
    <property type="protein sequence ID" value="VAW29123.1"/>
    <property type="molecule type" value="Genomic_DNA"/>
</dbReference>
<dbReference type="InterPro" id="IPR011040">
    <property type="entry name" value="Sialidase"/>
</dbReference>
<dbReference type="PROSITE" id="PS51257">
    <property type="entry name" value="PROKAR_LIPOPROTEIN"/>
    <property type="match status" value="1"/>
</dbReference>
<sequence>MKYLFIILATISFSCFAPQEQEENNSEKVNLESPAGANSEEATFFTTQAGNMGLSWLEKKDKAASLKFSVHKNGNWTEPKTLVSGKDILTNWADFPGIQTNGKNWVAWFLHKNNPDTFAYDAMVMQSSDEGETWSAPQRLHSDSTLTEHGFVSAVVAKNGFQLMWLDGRLATEDSPIFTVRSAYLNFDGHISNRKILDDNTCTCCQTFMLNTGNDNFIALYRDRTNEEIRDIAGVKFNNEGRLEKPQILFNDEWHIPGCPVNGPRSVMNGDEIGVAWFTMGTNGVSTINFATSSDKGKTYKTPLLIDENNKGRVDVLANGGAYYLSFIDDTD</sequence>
<evidence type="ECO:0000259" key="1">
    <source>
        <dbReference type="Pfam" id="PF13088"/>
    </source>
</evidence>
<evidence type="ECO:0000313" key="2">
    <source>
        <dbReference type="EMBL" id="VAW29123.1"/>
    </source>
</evidence>
<name>A0A3B0ULK2_9ZZZZ</name>
<dbReference type="Pfam" id="PF13088">
    <property type="entry name" value="BNR_2"/>
    <property type="match status" value="1"/>
</dbReference>
<dbReference type="InterPro" id="IPR036278">
    <property type="entry name" value="Sialidase_sf"/>
</dbReference>
<dbReference type="Gene3D" id="2.120.10.10">
    <property type="match status" value="1"/>
</dbReference>
<reference evidence="2" key="1">
    <citation type="submission" date="2018-06" db="EMBL/GenBank/DDBJ databases">
        <authorList>
            <person name="Zhirakovskaya E."/>
        </authorList>
    </citation>
    <scope>NUCLEOTIDE SEQUENCE</scope>
</reference>
<feature type="non-terminal residue" evidence="2">
    <location>
        <position position="332"/>
    </location>
</feature>
<feature type="domain" description="Sialidase" evidence="1">
    <location>
        <begin position="67"/>
        <end position="239"/>
    </location>
</feature>
<accession>A0A3B0ULK2</accession>
<dbReference type="SUPFAM" id="SSF50939">
    <property type="entry name" value="Sialidases"/>
    <property type="match status" value="1"/>
</dbReference>